<dbReference type="PROSITE" id="PS01009">
    <property type="entry name" value="CRISP_1"/>
    <property type="match status" value="1"/>
</dbReference>
<reference evidence="2 3" key="1">
    <citation type="submission" date="2017-01" db="EMBL/GenBank/DDBJ databases">
        <title>Novel large sulfur bacteria in the metagenomes of groundwater-fed chemosynthetic microbial mats in the Lake Huron basin.</title>
        <authorList>
            <person name="Sharrar A.M."/>
            <person name="Flood B.E."/>
            <person name="Bailey J.V."/>
            <person name="Jones D.S."/>
            <person name="Biddanda B."/>
            <person name="Ruberg S.A."/>
            <person name="Marcus D.N."/>
            <person name="Dick G.J."/>
        </authorList>
    </citation>
    <scope>NUCLEOTIDE SEQUENCE [LARGE SCALE GENOMIC DNA]</scope>
    <source>
        <strain evidence="2">A8</strain>
    </source>
</reference>
<dbReference type="AlphaFoldDB" id="A0A1Y1QTE9"/>
<dbReference type="EMBL" id="MTEJ01000052">
    <property type="protein sequence ID" value="OQX13083.1"/>
    <property type="molecule type" value="Genomic_DNA"/>
</dbReference>
<dbReference type="SMART" id="SM00198">
    <property type="entry name" value="SCP"/>
    <property type="match status" value="1"/>
</dbReference>
<dbReference type="FunFam" id="3.40.33.10:FF:000004">
    <property type="entry name" value="CAP, cysteine-rich secretory protein, antigen 5"/>
    <property type="match status" value="1"/>
</dbReference>
<dbReference type="PANTHER" id="PTHR10334">
    <property type="entry name" value="CYSTEINE-RICH SECRETORY PROTEIN-RELATED"/>
    <property type="match status" value="1"/>
</dbReference>
<proteinExistence type="predicted"/>
<name>A0A1Y1QTE9_9GAMM</name>
<accession>A0A1Y1QTE9</accession>
<evidence type="ECO:0000259" key="1">
    <source>
        <dbReference type="SMART" id="SM00198"/>
    </source>
</evidence>
<dbReference type="InterPro" id="IPR018244">
    <property type="entry name" value="Allrgn_V5/Tpx1_CS"/>
</dbReference>
<dbReference type="Pfam" id="PF00188">
    <property type="entry name" value="CAP"/>
    <property type="match status" value="1"/>
</dbReference>
<evidence type="ECO:0000313" key="2">
    <source>
        <dbReference type="EMBL" id="OQX13083.1"/>
    </source>
</evidence>
<sequence>MQSANHVDVSLIIPQCEDDKVRNLLAIIGVTLVSACGGGGSASALISPAPEPISMNGMLETHNQARTAVAVMPLTWSSQMTNYAQEWATYLANNNNCEMKHRSVAGNAPLTVGENLFWGSAVQWSDGRTEVQAITPAQVATAWADEKNDYAYASNTCAPGKACGHYTQMVWNTTTEVGCGMALCPDKGQIWVCNYNPPGNYVGIKPY</sequence>
<dbReference type="PRINTS" id="PR00837">
    <property type="entry name" value="V5TPXLIKE"/>
</dbReference>
<organism evidence="2 3">
    <name type="scientific">Thiothrix lacustris</name>
    <dbReference type="NCBI Taxonomy" id="525917"/>
    <lineage>
        <taxon>Bacteria</taxon>
        <taxon>Pseudomonadati</taxon>
        <taxon>Pseudomonadota</taxon>
        <taxon>Gammaproteobacteria</taxon>
        <taxon>Thiotrichales</taxon>
        <taxon>Thiotrichaceae</taxon>
        <taxon>Thiothrix</taxon>
    </lineage>
</organism>
<comment type="caution">
    <text evidence="2">The sequence shown here is derived from an EMBL/GenBank/DDBJ whole genome shotgun (WGS) entry which is preliminary data.</text>
</comment>
<gene>
    <name evidence="2" type="ORF">BWK73_13045</name>
</gene>
<evidence type="ECO:0000313" key="3">
    <source>
        <dbReference type="Proteomes" id="UP000192491"/>
    </source>
</evidence>
<protein>
    <recommendedName>
        <fullName evidence="1">SCP domain-containing protein</fullName>
    </recommendedName>
</protein>
<dbReference type="InterPro" id="IPR001283">
    <property type="entry name" value="CRISP-related"/>
</dbReference>
<dbReference type="InterPro" id="IPR035940">
    <property type="entry name" value="CAP_sf"/>
</dbReference>
<dbReference type="Gene3D" id="3.40.33.10">
    <property type="entry name" value="CAP"/>
    <property type="match status" value="1"/>
</dbReference>
<dbReference type="InterPro" id="IPR014044">
    <property type="entry name" value="CAP_dom"/>
</dbReference>
<dbReference type="Proteomes" id="UP000192491">
    <property type="component" value="Unassembled WGS sequence"/>
</dbReference>
<dbReference type="GO" id="GO:0005576">
    <property type="term" value="C:extracellular region"/>
    <property type="evidence" value="ECO:0007669"/>
    <property type="project" value="InterPro"/>
</dbReference>
<feature type="domain" description="SCP" evidence="1">
    <location>
        <begin position="53"/>
        <end position="203"/>
    </location>
</feature>
<dbReference type="SUPFAM" id="SSF55797">
    <property type="entry name" value="PR-1-like"/>
    <property type="match status" value="1"/>
</dbReference>